<dbReference type="GO" id="GO:0004888">
    <property type="term" value="F:transmembrane signaling receptor activity"/>
    <property type="evidence" value="ECO:0007669"/>
    <property type="project" value="TreeGrafter"/>
</dbReference>
<accession>A0A182ME79</accession>
<evidence type="ECO:0000256" key="2">
    <source>
        <dbReference type="SAM" id="Phobius"/>
    </source>
</evidence>
<dbReference type="STRING" id="139723.A0A182ME79"/>
<feature type="transmembrane region" description="Helical" evidence="2">
    <location>
        <begin position="157"/>
        <end position="178"/>
    </location>
</feature>
<reference evidence="3" key="2">
    <citation type="submission" date="2020-05" db="UniProtKB">
        <authorList>
            <consortium name="EnsemblMetazoa"/>
        </authorList>
    </citation>
    <scope>IDENTIFICATION</scope>
    <source>
        <strain evidence="3">A-37</strain>
    </source>
</reference>
<feature type="transmembrane region" description="Helical" evidence="2">
    <location>
        <begin position="198"/>
        <end position="217"/>
    </location>
</feature>
<dbReference type="PANTHER" id="PTHR12625:SF0">
    <property type="entry name" value="PROTEIN LILIPOD"/>
    <property type="match status" value="1"/>
</dbReference>
<dbReference type="AlphaFoldDB" id="A0A182ME79"/>
<keyword evidence="4" id="KW-1185">Reference proteome</keyword>
<dbReference type="EnsemblMetazoa" id="ACUA016097-RA">
    <property type="protein sequence ID" value="ACUA016097-PA"/>
    <property type="gene ID" value="ACUA016097"/>
</dbReference>
<organism evidence="3 4">
    <name type="scientific">Anopheles culicifacies</name>
    <dbReference type="NCBI Taxonomy" id="139723"/>
    <lineage>
        <taxon>Eukaryota</taxon>
        <taxon>Metazoa</taxon>
        <taxon>Ecdysozoa</taxon>
        <taxon>Arthropoda</taxon>
        <taxon>Hexapoda</taxon>
        <taxon>Insecta</taxon>
        <taxon>Pterygota</taxon>
        <taxon>Neoptera</taxon>
        <taxon>Endopterygota</taxon>
        <taxon>Diptera</taxon>
        <taxon>Nematocera</taxon>
        <taxon>Culicoidea</taxon>
        <taxon>Culicidae</taxon>
        <taxon>Anophelinae</taxon>
        <taxon>Anopheles</taxon>
        <taxon>culicifacies species complex</taxon>
    </lineage>
</organism>
<evidence type="ECO:0000313" key="4">
    <source>
        <dbReference type="Proteomes" id="UP000075883"/>
    </source>
</evidence>
<comment type="similarity">
    <text evidence="1">Belongs to the LIMR family.</text>
</comment>
<sequence length="248" mass="27417">MGFVRLFGVVGQVLVKPNLLRDVNEEFHAFNIEEATVKRKLANANLNIELRSVATIDLTPAKLCSGLDDLYQIKPATNGSTHESNTLELLIGIKAVPLSTRQFTLGITSLSKLGPLGATLEVCIITYLGVTSTVGLYTMPFMRNVRPQRRKTSLTQLIANCGLVLILSSALPLLARILGITNFDLLGDFGQIEWLGNFLIVLLYNVIFGTAATLCLFNKFTATVRRELCARLVENYFIFLSYLTFIIN</sequence>
<dbReference type="EMBL" id="AXCM01009651">
    <property type="status" value="NOT_ANNOTATED_CDS"/>
    <property type="molecule type" value="Genomic_DNA"/>
</dbReference>
<dbReference type="GO" id="GO:0005886">
    <property type="term" value="C:plasma membrane"/>
    <property type="evidence" value="ECO:0007669"/>
    <property type="project" value="TreeGrafter"/>
</dbReference>
<keyword evidence="2" id="KW-0812">Transmembrane</keyword>
<dbReference type="PANTHER" id="PTHR12625">
    <property type="entry name" value="LIPOCALIN-1 INTERACTING MEMBRANE RECEPTOR LIMR"/>
    <property type="match status" value="1"/>
</dbReference>
<dbReference type="GO" id="GO:0007165">
    <property type="term" value="P:signal transduction"/>
    <property type="evidence" value="ECO:0007669"/>
    <property type="project" value="TreeGrafter"/>
</dbReference>
<evidence type="ECO:0000256" key="1">
    <source>
        <dbReference type="ARBA" id="ARBA00010487"/>
    </source>
</evidence>
<keyword evidence="2" id="KW-0472">Membrane</keyword>
<dbReference type="PRINTS" id="PR01692">
    <property type="entry name" value="LIPOCALINIMR"/>
</dbReference>
<dbReference type="InterPro" id="IPR008075">
    <property type="entry name" value="LIMR"/>
</dbReference>
<evidence type="ECO:0000313" key="3">
    <source>
        <dbReference type="EnsemblMetazoa" id="ACUA016097-PA"/>
    </source>
</evidence>
<dbReference type="Pfam" id="PF04791">
    <property type="entry name" value="LMBR1"/>
    <property type="match status" value="1"/>
</dbReference>
<feature type="transmembrane region" description="Helical" evidence="2">
    <location>
        <begin position="116"/>
        <end position="137"/>
    </location>
</feature>
<dbReference type="InterPro" id="IPR006876">
    <property type="entry name" value="LMBR1-like_membr_prot"/>
</dbReference>
<feature type="transmembrane region" description="Helical" evidence="2">
    <location>
        <begin position="229"/>
        <end position="247"/>
    </location>
</feature>
<name>A0A182ME79_9DIPT</name>
<protein>
    <submittedName>
        <fullName evidence="3">Uncharacterized protein</fullName>
    </submittedName>
</protein>
<dbReference type="Proteomes" id="UP000075883">
    <property type="component" value="Unassembled WGS sequence"/>
</dbReference>
<keyword evidence="2" id="KW-1133">Transmembrane helix</keyword>
<proteinExistence type="inferred from homology"/>
<dbReference type="VEuPathDB" id="VectorBase:ACUA016097"/>
<reference evidence="4" key="1">
    <citation type="submission" date="2013-09" db="EMBL/GenBank/DDBJ databases">
        <title>The Genome Sequence of Anopheles culicifacies species A.</title>
        <authorList>
            <consortium name="The Broad Institute Genomics Platform"/>
            <person name="Neafsey D.E."/>
            <person name="Besansky N."/>
            <person name="Howell P."/>
            <person name="Walton C."/>
            <person name="Young S.K."/>
            <person name="Zeng Q."/>
            <person name="Gargeya S."/>
            <person name="Fitzgerald M."/>
            <person name="Haas B."/>
            <person name="Abouelleil A."/>
            <person name="Allen A.W."/>
            <person name="Alvarado L."/>
            <person name="Arachchi H.M."/>
            <person name="Berlin A.M."/>
            <person name="Chapman S.B."/>
            <person name="Gainer-Dewar J."/>
            <person name="Goldberg J."/>
            <person name="Griggs A."/>
            <person name="Gujja S."/>
            <person name="Hansen M."/>
            <person name="Howarth C."/>
            <person name="Imamovic A."/>
            <person name="Ireland A."/>
            <person name="Larimer J."/>
            <person name="McCowan C."/>
            <person name="Murphy C."/>
            <person name="Pearson M."/>
            <person name="Poon T.W."/>
            <person name="Priest M."/>
            <person name="Roberts A."/>
            <person name="Saif S."/>
            <person name="Shea T."/>
            <person name="Sisk P."/>
            <person name="Sykes S."/>
            <person name="Wortman J."/>
            <person name="Nusbaum C."/>
            <person name="Birren B."/>
        </authorList>
    </citation>
    <scope>NUCLEOTIDE SEQUENCE [LARGE SCALE GENOMIC DNA]</scope>
    <source>
        <strain evidence="4">A-37</strain>
    </source>
</reference>